<proteinExistence type="predicted"/>
<dbReference type="EMBL" id="FZNO01000008">
    <property type="protein sequence ID" value="SNR46237.1"/>
    <property type="molecule type" value="Genomic_DNA"/>
</dbReference>
<gene>
    <name evidence="1" type="ORF">SAMN06272737_10851</name>
</gene>
<dbReference type="OrthoDB" id="5396211at2"/>
<dbReference type="InterPro" id="IPR005560">
    <property type="entry name" value="Csp_YhjQ"/>
</dbReference>
<name>A0A238WID6_9ACTN</name>
<protein>
    <recommendedName>
        <fullName evidence="3">Four-helix bundle copper-binding protein</fullName>
    </recommendedName>
</protein>
<dbReference type="InterPro" id="IPR044543">
    <property type="entry name" value="YHJQ-like"/>
</dbReference>
<dbReference type="Proteomes" id="UP000198403">
    <property type="component" value="Unassembled WGS sequence"/>
</dbReference>
<dbReference type="Gene3D" id="1.20.1270.360">
    <property type="match status" value="1"/>
</dbReference>
<accession>A0A238WID6</accession>
<dbReference type="PANTHER" id="PTHR37310">
    <property type="entry name" value="CYTOPLASMIC PROTEIN-RELATED"/>
    <property type="match status" value="1"/>
</dbReference>
<dbReference type="CDD" id="cd08026">
    <property type="entry name" value="DUF326"/>
    <property type="match status" value="1"/>
</dbReference>
<dbReference type="Pfam" id="PF03860">
    <property type="entry name" value="Csp"/>
    <property type="match status" value="1"/>
</dbReference>
<evidence type="ECO:0008006" key="3">
    <source>
        <dbReference type="Google" id="ProtNLM"/>
    </source>
</evidence>
<organism evidence="1 2">
    <name type="scientific">Blastococcus mobilis</name>
    <dbReference type="NCBI Taxonomy" id="1938746"/>
    <lineage>
        <taxon>Bacteria</taxon>
        <taxon>Bacillati</taxon>
        <taxon>Actinomycetota</taxon>
        <taxon>Actinomycetes</taxon>
        <taxon>Geodermatophilales</taxon>
        <taxon>Geodermatophilaceae</taxon>
        <taxon>Blastococcus</taxon>
    </lineage>
</organism>
<evidence type="ECO:0000313" key="2">
    <source>
        <dbReference type="Proteomes" id="UP000198403"/>
    </source>
</evidence>
<reference evidence="1 2" key="1">
    <citation type="submission" date="2017-06" db="EMBL/GenBank/DDBJ databases">
        <authorList>
            <person name="Kim H.J."/>
            <person name="Triplett B.A."/>
        </authorList>
    </citation>
    <scope>NUCLEOTIDE SEQUENCE [LARGE SCALE GENOMIC DNA]</scope>
    <source>
        <strain evidence="1 2">DSM 44272</strain>
    </source>
</reference>
<dbReference type="RefSeq" id="WP_089336233.1">
    <property type="nucleotide sequence ID" value="NZ_FZNO01000008.1"/>
</dbReference>
<sequence>MTVAAQMLDTYPKDLGGVDREKLRACIEACFECAQACTACADACLSEDMVAELTTCIRTNADCADVCDATGRVLSRHTGYDANLTRAVLEACAAACKACGDECEQHASMHEHCRVCAEACRRCEQACRDLISSLG</sequence>
<keyword evidence="2" id="KW-1185">Reference proteome</keyword>
<evidence type="ECO:0000313" key="1">
    <source>
        <dbReference type="EMBL" id="SNR46237.1"/>
    </source>
</evidence>
<dbReference type="AlphaFoldDB" id="A0A238WID6"/>
<dbReference type="PANTHER" id="PTHR37310:SF1">
    <property type="entry name" value="CYTOPLASMIC PROTEIN"/>
    <property type="match status" value="1"/>
</dbReference>